<dbReference type="PANTHER" id="PTHR37307">
    <property type="entry name" value="CELL DIVISION PROTEIN WHIA-RELATED"/>
    <property type="match status" value="1"/>
</dbReference>
<dbReference type="InterPro" id="IPR027434">
    <property type="entry name" value="Homing_endonucl"/>
</dbReference>
<keyword evidence="3 4" id="KW-0131">Cell cycle</keyword>
<evidence type="ECO:0000256" key="4">
    <source>
        <dbReference type="HAMAP-Rule" id="MF_01420"/>
    </source>
</evidence>
<dbReference type="GO" id="GO:0003677">
    <property type="term" value="F:DNA binding"/>
    <property type="evidence" value="ECO:0007669"/>
    <property type="project" value="UniProtKB-UniRule"/>
</dbReference>
<dbReference type="Proteomes" id="UP000823892">
    <property type="component" value="Unassembled WGS sequence"/>
</dbReference>
<dbReference type="InterPro" id="IPR003802">
    <property type="entry name" value="Sporulation_regulator_WhiA"/>
</dbReference>
<dbReference type="HAMAP" id="MF_01420">
    <property type="entry name" value="HTH_type_WhiA"/>
    <property type="match status" value="1"/>
</dbReference>
<comment type="similarity">
    <text evidence="4">Belongs to the WhiA family.</text>
</comment>
<evidence type="ECO:0000256" key="2">
    <source>
        <dbReference type="ARBA" id="ARBA00023125"/>
    </source>
</evidence>
<dbReference type="EMBL" id="DWUY01000260">
    <property type="protein sequence ID" value="HJD29607.1"/>
    <property type="molecule type" value="Genomic_DNA"/>
</dbReference>
<dbReference type="Pfam" id="PF10298">
    <property type="entry name" value="WhiA_N"/>
    <property type="match status" value="1"/>
</dbReference>
<reference evidence="8" key="2">
    <citation type="submission" date="2021-04" db="EMBL/GenBank/DDBJ databases">
        <authorList>
            <person name="Gilroy R."/>
        </authorList>
    </citation>
    <scope>NUCLEOTIDE SEQUENCE</scope>
    <source>
        <strain evidence="8">ChiBcec6-4105</strain>
    </source>
</reference>
<evidence type="ECO:0000259" key="6">
    <source>
        <dbReference type="Pfam" id="PF10298"/>
    </source>
</evidence>
<evidence type="ECO:0000256" key="3">
    <source>
        <dbReference type="ARBA" id="ARBA00023306"/>
    </source>
</evidence>
<dbReference type="Pfam" id="PF02650">
    <property type="entry name" value="HTH_WhiA"/>
    <property type="match status" value="1"/>
</dbReference>
<evidence type="ECO:0000259" key="7">
    <source>
        <dbReference type="Pfam" id="PF14527"/>
    </source>
</evidence>
<evidence type="ECO:0000259" key="5">
    <source>
        <dbReference type="Pfam" id="PF02650"/>
    </source>
</evidence>
<accession>A0A9D2TXZ7</accession>
<evidence type="ECO:0000313" key="9">
    <source>
        <dbReference type="Proteomes" id="UP000823892"/>
    </source>
</evidence>
<proteinExistence type="inferred from homology"/>
<dbReference type="AlphaFoldDB" id="A0A9D2TXZ7"/>
<sequence length="341" mass="38243">MSFSGDVKEELLKKIDSARHCRIAELAAMVAFDGEIRKNSRNETDLRVSAENPGIIRKYFTLLEKTFKINDEVSIDERIVKKNNRFTIDVGNQELTVNILQAVKILSPDRTVTTVEGLVSQMVIQKNCCKRAFLRGAFLCAGSISDPTKFYHFEIVCTSQEKARQLQELIQSFEIDAKIVKRKKYDVVYVKEGAQIVELLGLMGAGVSLMNLENVRILKGMRNSVNRKVNCETANINKTVNAAVKQMEDIAYIRDTIGLHRLPENLEETAMVRLEYPQASLKELGALLTVPVGKSGINHRLRKISTIAEQLRESHDVGNMDVKAHAASPAGNADRNKEEQV</sequence>
<evidence type="ECO:0000256" key="1">
    <source>
        <dbReference type="ARBA" id="ARBA00022618"/>
    </source>
</evidence>
<keyword evidence="2 4" id="KW-0238">DNA-binding</keyword>
<keyword evidence="1 4" id="KW-0132">Cell division</keyword>
<evidence type="ECO:0000313" key="8">
    <source>
        <dbReference type="EMBL" id="HJD29607.1"/>
    </source>
</evidence>
<dbReference type="PANTHER" id="PTHR37307:SF1">
    <property type="entry name" value="CELL DIVISION PROTEIN WHIA-RELATED"/>
    <property type="match status" value="1"/>
</dbReference>
<reference evidence="8" key="1">
    <citation type="journal article" date="2021" name="PeerJ">
        <title>Extensive microbial diversity within the chicken gut microbiome revealed by metagenomics and culture.</title>
        <authorList>
            <person name="Gilroy R."/>
            <person name="Ravi A."/>
            <person name="Getino M."/>
            <person name="Pursley I."/>
            <person name="Horton D.L."/>
            <person name="Alikhan N.F."/>
            <person name="Baker D."/>
            <person name="Gharbi K."/>
            <person name="Hall N."/>
            <person name="Watson M."/>
            <person name="Adriaenssens E.M."/>
            <person name="Foster-Nyarko E."/>
            <person name="Jarju S."/>
            <person name="Secka A."/>
            <person name="Antonio M."/>
            <person name="Oren A."/>
            <person name="Chaudhuri R.R."/>
            <person name="La Ragione R."/>
            <person name="Hildebrand F."/>
            <person name="Pallen M.J."/>
        </authorList>
    </citation>
    <scope>NUCLEOTIDE SEQUENCE</scope>
    <source>
        <strain evidence="8">ChiBcec6-4105</strain>
    </source>
</reference>
<dbReference type="InterPro" id="IPR023054">
    <property type="entry name" value="Sporulation_regulator_WhiA_C"/>
</dbReference>
<organism evidence="8 9">
    <name type="scientific">Candidatus Blautia avicola</name>
    <dbReference type="NCBI Taxonomy" id="2838483"/>
    <lineage>
        <taxon>Bacteria</taxon>
        <taxon>Bacillati</taxon>
        <taxon>Bacillota</taxon>
        <taxon>Clostridia</taxon>
        <taxon>Lachnospirales</taxon>
        <taxon>Lachnospiraceae</taxon>
        <taxon>Blautia</taxon>
    </lineage>
</organism>
<dbReference type="SUPFAM" id="SSF55608">
    <property type="entry name" value="Homing endonucleases"/>
    <property type="match status" value="1"/>
</dbReference>
<dbReference type="InterPro" id="IPR018478">
    <property type="entry name" value="Sporu_reg_WhiA_N_dom"/>
</dbReference>
<dbReference type="NCBIfam" id="TIGR00647">
    <property type="entry name" value="DNA_bind_WhiA"/>
    <property type="match status" value="1"/>
</dbReference>
<gene>
    <name evidence="4 8" type="primary">whiA</name>
    <name evidence="8" type="ORF">H9914_11530</name>
</gene>
<feature type="domain" description="Sporulation regulator WhiA C-terminal" evidence="5">
    <location>
        <begin position="225"/>
        <end position="308"/>
    </location>
</feature>
<name>A0A9D2TXZ7_9FIRM</name>
<dbReference type="GO" id="GO:0051301">
    <property type="term" value="P:cell division"/>
    <property type="evidence" value="ECO:0007669"/>
    <property type="project" value="UniProtKB-UniRule"/>
</dbReference>
<comment type="function">
    <text evidence="4">Involved in cell division and chromosome segregation.</text>
</comment>
<feature type="domain" description="Sporulation transcription regulator WhiA N-terminal" evidence="6">
    <location>
        <begin position="19"/>
        <end position="106"/>
    </location>
</feature>
<dbReference type="GO" id="GO:0043937">
    <property type="term" value="P:regulation of sporulation"/>
    <property type="evidence" value="ECO:0007669"/>
    <property type="project" value="InterPro"/>
</dbReference>
<dbReference type="InterPro" id="IPR039518">
    <property type="entry name" value="WhiA_LAGLIDADG_dom"/>
</dbReference>
<dbReference type="Pfam" id="PF14527">
    <property type="entry name" value="LAGLIDADG_WhiA"/>
    <property type="match status" value="1"/>
</dbReference>
<comment type="caution">
    <text evidence="8">The sequence shown here is derived from an EMBL/GenBank/DDBJ whole genome shotgun (WGS) entry which is preliminary data.</text>
</comment>
<feature type="domain" description="WhiA LAGLIDADG-like" evidence="7">
    <location>
        <begin position="131"/>
        <end position="222"/>
    </location>
</feature>
<protein>
    <recommendedName>
        <fullName evidence="4">Probable cell division protein WhiA</fullName>
    </recommendedName>
</protein>
<dbReference type="Gene3D" id="3.10.28.10">
    <property type="entry name" value="Homing endonucleases"/>
    <property type="match status" value="1"/>
</dbReference>